<evidence type="ECO:0000259" key="5">
    <source>
        <dbReference type="PROSITE" id="PS50977"/>
    </source>
</evidence>
<accession>A0AAW8B5X2</accession>
<evidence type="ECO:0000313" key="6">
    <source>
        <dbReference type="EMBL" id="MDP1521459.1"/>
    </source>
</evidence>
<evidence type="ECO:0000256" key="4">
    <source>
        <dbReference type="PROSITE-ProRule" id="PRU00335"/>
    </source>
</evidence>
<gene>
    <name evidence="6" type="ORF">Q8A57_10805</name>
</gene>
<dbReference type="PANTHER" id="PTHR30055:SF234">
    <property type="entry name" value="HTH-TYPE TRANSCRIPTIONAL REGULATOR BETI"/>
    <property type="match status" value="1"/>
</dbReference>
<feature type="domain" description="HTH tetR-type" evidence="5">
    <location>
        <begin position="12"/>
        <end position="72"/>
    </location>
</feature>
<dbReference type="PROSITE" id="PS01081">
    <property type="entry name" value="HTH_TETR_1"/>
    <property type="match status" value="1"/>
</dbReference>
<protein>
    <submittedName>
        <fullName evidence="6">TetR/AcrR family transcriptional regulator</fullName>
    </submittedName>
</protein>
<keyword evidence="7" id="KW-1185">Reference proteome</keyword>
<keyword evidence="1" id="KW-0805">Transcription regulation</keyword>
<dbReference type="InterPro" id="IPR036271">
    <property type="entry name" value="Tet_transcr_reg_TetR-rel_C_sf"/>
</dbReference>
<dbReference type="InterPro" id="IPR023772">
    <property type="entry name" value="DNA-bd_HTH_TetR-type_CS"/>
</dbReference>
<dbReference type="PRINTS" id="PR00455">
    <property type="entry name" value="HTHTETR"/>
</dbReference>
<dbReference type="PROSITE" id="PS50977">
    <property type="entry name" value="HTH_TETR_2"/>
    <property type="match status" value="1"/>
</dbReference>
<evidence type="ECO:0000256" key="3">
    <source>
        <dbReference type="ARBA" id="ARBA00023163"/>
    </source>
</evidence>
<comment type="caution">
    <text evidence="6">The sequence shown here is derived from an EMBL/GenBank/DDBJ whole genome shotgun (WGS) entry which is preliminary data.</text>
</comment>
<dbReference type="PANTHER" id="PTHR30055">
    <property type="entry name" value="HTH-TYPE TRANSCRIPTIONAL REGULATOR RUTR"/>
    <property type="match status" value="1"/>
</dbReference>
<dbReference type="Gene3D" id="1.10.357.10">
    <property type="entry name" value="Tetracycline Repressor, domain 2"/>
    <property type="match status" value="1"/>
</dbReference>
<keyword evidence="2 4" id="KW-0238">DNA-binding</keyword>
<sequence length="206" mass="23313">MTTSRATSTRYQQQHQRAIAAAASVFAKKGFHGATTQDIANEMGIQQGSLYYYFDSKEAALEEVCLFALRDYLSRMEVLATQPGSITNKLGKAIQSHLASYRTHHEAMKVHNEQRLYLADTRREQLKTLGSRYRELLEQLFSAGVKDGSLNPQLDCRFSARSLIGLCNYWGVMLLRDTRLDIEDIGARCLELTLQGSLPPRIEQHL</sequence>
<dbReference type="Pfam" id="PF00440">
    <property type="entry name" value="TetR_N"/>
    <property type="match status" value="1"/>
</dbReference>
<reference evidence="6" key="2">
    <citation type="submission" date="2023-08" db="EMBL/GenBank/DDBJ databases">
        <authorList>
            <person name="Luo J."/>
        </authorList>
    </citation>
    <scope>NUCLEOTIDE SEQUENCE</scope>
    <source>
        <strain evidence="6">DSM 25064</strain>
    </source>
</reference>
<evidence type="ECO:0000313" key="7">
    <source>
        <dbReference type="Proteomes" id="UP001178354"/>
    </source>
</evidence>
<evidence type="ECO:0000256" key="1">
    <source>
        <dbReference type="ARBA" id="ARBA00023015"/>
    </source>
</evidence>
<dbReference type="RefSeq" id="WP_305171123.1">
    <property type="nucleotide sequence ID" value="NZ_JAUUUU010000007.1"/>
</dbReference>
<dbReference type="InterPro" id="IPR050109">
    <property type="entry name" value="HTH-type_TetR-like_transc_reg"/>
</dbReference>
<dbReference type="InterPro" id="IPR041490">
    <property type="entry name" value="KstR2_TetR_C"/>
</dbReference>
<dbReference type="EMBL" id="JAUUUU010000007">
    <property type="protein sequence ID" value="MDP1521459.1"/>
    <property type="molecule type" value="Genomic_DNA"/>
</dbReference>
<dbReference type="GO" id="GO:0000976">
    <property type="term" value="F:transcription cis-regulatory region binding"/>
    <property type="evidence" value="ECO:0007669"/>
    <property type="project" value="TreeGrafter"/>
</dbReference>
<dbReference type="InterPro" id="IPR009057">
    <property type="entry name" value="Homeodomain-like_sf"/>
</dbReference>
<dbReference type="Gene3D" id="1.10.10.60">
    <property type="entry name" value="Homeodomain-like"/>
    <property type="match status" value="1"/>
</dbReference>
<dbReference type="Pfam" id="PF17932">
    <property type="entry name" value="TetR_C_24"/>
    <property type="match status" value="1"/>
</dbReference>
<proteinExistence type="predicted"/>
<dbReference type="GO" id="GO:0003700">
    <property type="term" value="F:DNA-binding transcription factor activity"/>
    <property type="evidence" value="ECO:0007669"/>
    <property type="project" value="TreeGrafter"/>
</dbReference>
<dbReference type="SUPFAM" id="SSF48498">
    <property type="entry name" value="Tetracyclin repressor-like, C-terminal domain"/>
    <property type="match status" value="1"/>
</dbReference>
<organism evidence="6 7">
    <name type="scientific">Porticoccus litoralis</name>
    <dbReference type="NCBI Taxonomy" id="434086"/>
    <lineage>
        <taxon>Bacteria</taxon>
        <taxon>Pseudomonadati</taxon>
        <taxon>Pseudomonadota</taxon>
        <taxon>Gammaproteobacteria</taxon>
        <taxon>Cellvibrionales</taxon>
        <taxon>Porticoccaceae</taxon>
        <taxon>Porticoccus</taxon>
    </lineage>
</organism>
<name>A0AAW8B5X2_9GAMM</name>
<evidence type="ECO:0000256" key="2">
    <source>
        <dbReference type="ARBA" id="ARBA00023125"/>
    </source>
</evidence>
<dbReference type="SUPFAM" id="SSF46689">
    <property type="entry name" value="Homeodomain-like"/>
    <property type="match status" value="1"/>
</dbReference>
<feature type="DNA-binding region" description="H-T-H motif" evidence="4">
    <location>
        <begin position="35"/>
        <end position="54"/>
    </location>
</feature>
<dbReference type="AlphaFoldDB" id="A0AAW8B5X2"/>
<reference evidence="6" key="1">
    <citation type="journal article" date="2010" name="Int. J. Syst. Evol. Microbiol.">
        <title>Porticoccus litoralis gen. nov., sp. nov., a gammaproteobacterium isolated from the Yellow Sea.</title>
        <authorList>
            <person name="Oh H.M."/>
            <person name="Kim H."/>
            <person name="Kim K.M."/>
            <person name="Min G.S."/>
            <person name="Cho J.C."/>
        </authorList>
    </citation>
    <scope>NUCLEOTIDE SEQUENCE</scope>
    <source>
        <strain evidence="6">DSM 25064</strain>
    </source>
</reference>
<dbReference type="InterPro" id="IPR001647">
    <property type="entry name" value="HTH_TetR"/>
</dbReference>
<dbReference type="Proteomes" id="UP001178354">
    <property type="component" value="Unassembled WGS sequence"/>
</dbReference>
<keyword evidence="3" id="KW-0804">Transcription</keyword>